<organism evidence="8 9">
    <name type="scientific">Microvirga subterranea</name>
    <dbReference type="NCBI Taxonomy" id="186651"/>
    <lineage>
        <taxon>Bacteria</taxon>
        <taxon>Pseudomonadati</taxon>
        <taxon>Pseudomonadota</taxon>
        <taxon>Alphaproteobacteria</taxon>
        <taxon>Hyphomicrobiales</taxon>
        <taxon>Methylobacteriaceae</taxon>
        <taxon>Microvirga</taxon>
    </lineage>
</organism>
<dbReference type="AlphaFoldDB" id="A0A370HDL6"/>
<dbReference type="SUPFAM" id="SSF51905">
    <property type="entry name" value="FAD/NAD(P)-binding domain"/>
    <property type="match status" value="1"/>
</dbReference>
<evidence type="ECO:0000313" key="9">
    <source>
        <dbReference type="Proteomes" id="UP000254925"/>
    </source>
</evidence>
<dbReference type="InterPro" id="IPR012132">
    <property type="entry name" value="GMC_OxRdtase"/>
</dbReference>
<dbReference type="RefSeq" id="WP_114772161.1">
    <property type="nucleotide sequence ID" value="NZ_QQBB01000010.1"/>
</dbReference>
<dbReference type="Proteomes" id="UP000254925">
    <property type="component" value="Unassembled WGS sequence"/>
</dbReference>
<dbReference type="Pfam" id="PF00732">
    <property type="entry name" value="GMC_oxred_N"/>
    <property type="match status" value="1"/>
</dbReference>
<evidence type="ECO:0000313" key="8">
    <source>
        <dbReference type="EMBL" id="RDI55112.1"/>
    </source>
</evidence>
<comment type="cofactor">
    <cofactor evidence="1 5">
        <name>FAD</name>
        <dbReference type="ChEBI" id="CHEBI:57692"/>
    </cofactor>
</comment>
<dbReference type="InterPro" id="IPR007867">
    <property type="entry name" value="GMC_OxRtase_C"/>
</dbReference>
<evidence type="ECO:0000259" key="7">
    <source>
        <dbReference type="PROSITE" id="PS00624"/>
    </source>
</evidence>
<gene>
    <name evidence="8" type="ORF">DES45_11056</name>
</gene>
<evidence type="ECO:0000256" key="5">
    <source>
        <dbReference type="PIRSR" id="PIRSR000137-2"/>
    </source>
</evidence>
<dbReference type="InterPro" id="IPR000172">
    <property type="entry name" value="GMC_OxRdtase_N"/>
</dbReference>
<dbReference type="Pfam" id="PF05199">
    <property type="entry name" value="GMC_oxred_C"/>
    <property type="match status" value="1"/>
</dbReference>
<dbReference type="PANTHER" id="PTHR11552:SF147">
    <property type="entry name" value="CHOLINE DEHYDROGENASE, MITOCHONDRIAL"/>
    <property type="match status" value="1"/>
</dbReference>
<protein>
    <submittedName>
        <fullName evidence="8">Choline dehydrogenase-like flavoprotein</fullName>
    </submittedName>
</protein>
<evidence type="ECO:0000256" key="1">
    <source>
        <dbReference type="ARBA" id="ARBA00001974"/>
    </source>
</evidence>
<keyword evidence="9" id="KW-1185">Reference proteome</keyword>
<dbReference type="Gene3D" id="3.50.50.60">
    <property type="entry name" value="FAD/NAD(P)-binding domain"/>
    <property type="match status" value="1"/>
</dbReference>
<evidence type="ECO:0000256" key="6">
    <source>
        <dbReference type="SAM" id="MobiDB-lite"/>
    </source>
</evidence>
<dbReference type="PROSITE" id="PS00624">
    <property type="entry name" value="GMC_OXRED_2"/>
    <property type="match status" value="1"/>
</dbReference>
<keyword evidence="4 5" id="KW-0274">FAD</keyword>
<dbReference type="Gene3D" id="3.30.560.10">
    <property type="entry name" value="Glucose Oxidase, domain 3"/>
    <property type="match status" value="1"/>
</dbReference>
<keyword evidence="3" id="KW-0285">Flavoprotein</keyword>
<reference evidence="8 9" key="1">
    <citation type="submission" date="2018-07" db="EMBL/GenBank/DDBJ databases">
        <title>Genomic Encyclopedia of Type Strains, Phase IV (KMG-IV): sequencing the most valuable type-strain genomes for metagenomic binning, comparative biology and taxonomic classification.</title>
        <authorList>
            <person name="Goeker M."/>
        </authorList>
    </citation>
    <scope>NUCLEOTIDE SEQUENCE [LARGE SCALE GENOMIC DNA]</scope>
    <source>
        <strain evidence="8 9">DSM 14364</strain>
    </source>
</reference>
<feature type="binding site" evidence="5">
    <location>
        <position position="83"/>
    </location>
    <ligand>
        <name>FAD</name>
        <dbReference type="ChEBI" id="CHEBI:57692"/>
    </ligand>
</feature>
<feature type="region of interest" description="Disordered" evidence="6">
    <location>
        <begin position="539"/>
        <end position="561"/>
    </location>
</feature>
<accession>A0A370HDL6</accession>
<dbReference type="PIRSF" id="PIRSF000137">
    <property type="entry name" value="Alcohol_oxidase"/>
    <property type="match status" value="1"/>
</dbReference>
<comment type="caution">
    <text evidence="8">The sequence shown here is derived from an EMBL/GenBank/DDBJ whole genome shotgun (WGS) entry which is preliminary data.</text>
</comment>
<feature type="compositionally biased region" description="Basic and acidic residues" evidence="6">
    <location>
        <begin position="545"/>
        <end position="554"/>
    </location>
</feature>
<evidence type="ECO:0000256" key="2">
    <source>
        <dbReference type="ARBA" id="ARBA00010790"/>
    </source>
</evidence>
<sequence length="561" mass="61587">MDECDFVVVGGGSSGCVVASRLSADPDTTVVLLEAGGRGTDWVVKTPAAGVFMVPSRLHNWAFETAPQAGLDGRRGYQPRGKVLGGCSAINAMVYTRGHRWDYDHWASLGCTGWSFDEVLPFLKKAECNEEFGEPWHGRAGPLPVSRSRTDNPFHSVFLKAARQAGFPLCEDFNVPEPEGLGIYQVTQKNGERWSAARAYLHPHMSTRRNLHVACGAHAHRILFEGKRAAGVEFEQGGERRIVRARREVILSAGALQSPQILMLSGIGNAEEMQALDIPVVVHRPGVGQNLQDHPDFIFGYKAESRDLLGMSLPGFGRLSREVLRYVRARRGMVTTNFAEAGGFLKTRPEREIPDIQLHFVVAMVDDHARRLHWGHGFSCHVCLLRPHSRGTVRLQSADSRAAPLVDPNFLGEPEDLDDMVEGFRITRRLMDAPAFASRRIADVFTADIRSDDEIRAVLRQRVDTVYHPVGTCRMGGDDGSVLDPQLRVRGVDALRIVDCSIMPTLVGGNTNAPAIMIGGKAAAMIRSDPGRSRVTVAAWPQNREVVRPGRSREPSSSASA</sequence>
<evidence type="ECO:0000256" key="3">
    <source>
        <dbReference type="ARBA" id="ARBA00022630"/>
    </source>
</evidence>
<dbReference type="GO" id="GO:0050660">
    <property type="term" value="F:flavin adenine dinucleotide binding"/>
    <property type="evidence" value="ECO:0007669"/>
    <property type="project" value="InterPro"/>
</dbReference>
<feature type="binding site" evidence="5">
    <location>
        <begin position="91"/>
        <end position="94"/>
    </location>
    <ligand>
        <name>FAD</name>
        <dbReference type="ChEBI" id="CHEBI:57692"/>
    </ligand>
</feature>
<dbReference type="EMBL" id="QQBB01000010">
    <property type="protein sequence ID" value="RDI55112.1"/>
    <property type="molecule type" value="Genomic_DNA"/>
</dbReference>
<evidence type="ECO:0000256" key="4">
    <source>
        <dbReference type="ARBA" id="ARBA00022827"/>
    </source>
</evidence>
<dbReference type="PANTHER" id="PTHR11552">
    <property type="entry name" value="GLUCOSE-METHANOL-CHOLINE GMC OXIDOREDUCTASE"/>
    <property type="match status" value="1"/>
</dbReference>
<dbReference type="InterPro" id="IPR036188">
    <property type="entry name" value="FAD/NAD-bd_sf"/>
</dbReference>
<dbReference type="OrthoDB" id="9785276at2"/>
<comment type="similarity">
    <text evidence="2">Belongs to the GMC oxidoreductase family.</text>
</comment>
<dbReference type="SUPFAM" id="SSF54373">
    <property type="entry name" value="FAD-linked reductases, C-terminal domain"/>
    <property type="match status" value="1"/>
</dbReference>
<proteinExistence type="inferred from homology"/>
<feature type="domain" description="Glucose-methanol-choline oxidoreductase N-terminal" evidence="7">
    <location>
        <begin position="254"/>
        <end position="268"/>
    </location>
</feature>
<name>A0A370HDL6_9HYPH</name>
<dbReference type="GO" id="GO:0016614">
    <property type="term" value="F:oxidoreductase activity, acting on CH-OH group of donors"/>
    <property type="evidence" value="ECO:0007669"/>
    <property type="project" value="InterPro"/>
</dbReference>